<sequence length="234" mass="25626">MRNKLIFILAIVFGLAAAFGVYQYLDNLKKSYRSSGNFKQVVVPKQTIGPKTMVTEQMVKVKDIPVELIQPGTAMELNEVVGKITRTELYPEEPILLSRLHKDNDLEGGLSLTIPEGQRALTVAVDDVSGVAGLLRPGDHVDILVTFDHETEKTTLTSLLLQNISILAVGQSLDSAQKGDKKVNTQTVTLAVKPDQAPPLTLASENGKIRLMLRSPREESTVSLPSARMQNLVR</sequence>
<proteinExistence type="predicted"/>
<dbReference type="RefSeq" id="WP_073237661.1">
    <property type="nucleotide sequence ID" value="NZ_FQUY01000007.1"/>
</dbReference>
<dbReference type="Proteomes" id="UP000184148">
    <property type="component" value="Unassembled WGS sequence"/>
</dbReference>
<dbReference type="SMART" id="SM00858">
    <property type="entry name" value="SAF"/>
    <property type="match status" value="1"/>
</dbReference>
<evidence type="ECO:0000259" key="1">
    <source>
        <dbReference type="SMART" id="SM00858"/>
    </source>
</evidence>
<dbReference type="Gene3D" id="3.90.1210.10">
    <property type="entry name" value="Antifreeze-like/N-acetylneuraminic acid synthase C-terminal domain"/>
    <property type="match status" value="1"/>
</dbReference>
<evidence type="ECO:0000313" key="2">
    <source>
        <dbReference type="EMBL" id="SHE87897.1"/>
    </source>
</evidence>
<dbReference type="Pfam" id="PF16976">
    <property type="entry name" value="RcpC"/>
    <property type="match status" value="1"/>
</dbReference>
<dbReference type="NCBIfam" id="TIGR03177">
    <property type="entry name" value="pilus_cpaB"/>
    <property type="match status" value="1"/>
</dbReference>
<accession>A0A1M4X3A8</accession>
<dbReference type="InterPro" id="IPR013974">
    <property type="entry name" value="SAF"/>
</dbReference>
<dbReference type="EMBL" id="FQUY01000007">
    <property type="protein sequence ID" value="SHE87897.1"/>
    <property type="molecule type" value="Genomic_DNA"/>
</dbReference>
<evidence type="ECO:0000313" key="3">
    <source>
        <dbReference type="Proteomes" id="UP000184148"/>
    </source>
</evidence>
<protein>
    <submittedName>
        <fullName evidence="2">Pilus assembly protein CpaB</fullName>
    </submittedName>
</protein>
<dbReference type="Pfam" id="PF08666">
    <property type="entry name" value="SAF"/>
    <property type="match status" value="1"/>
</dbReference>
<keyword evidence="3" id="KW-1185">Reference proteome</keyword>
<dbReference type="AlphaFoldDB" id="A0A1M4X3A8"/>
<name>A0A1M4X3A8_9FIRM</name>
<dbReference type="STRING" id="1121429.SAMN02745133_01351"/>
<organism evidence="2 3">
    <name type="scientific">Desulforamulus putei DSM 12395</name>
    <dbReference type="NCBI Taxonomy" id="1121429"/>
    <lineage>
        <taxon>Bacteria</taxon>
        <taxon>Bacillati</taxon>
        <taxon>Bacillota</taxon>
        <taxon>Clostridia</taxon>
        <taxon>Eubacteriales</taxon>
        <taxon>Peptococcaceae</taxon>
        <taxon>Desulforamulus</taxon>
    </lineage>
</organism>
<gene>
    <name evidence="2" type="ORF">SAMN02745133_01351</name>
</gene>
<feature type="domain" description="SAF" evidence="1">
    <location>
        <begin position="39"/>
        <end position="101"/>
    </location>
</feature>
<reference evidence="3" key="1">
    <citation type="submission" date="2016-11" db="EMBL/GenBank/DDBJ databases">
        <authorList>
            <person name="Varghese N."/>
            <person name="Submissions S."/>
        </authorList>
    </citation>
    <scope>NUCLEOTIDE SEQUENCE [LARGE SCALE GENOMIC DNA]</scope>
    <source>
        <strain evidence="3">DSM 12395</strain>
    </source>
</reference>
<dbReference type="OrthoDB" id="163768at2"/>
<dbReference type="CDD" id="cd11614">
    <property type="entry name" value="SAF_CpaB_FlgA_like"/>
    <property type="match status" value="1"/>
</dbReference>
<dbReference type="InterPro" id="IPR017592">
    <property type="entry name" value="Pilus_assmbl_Flp-typ_CpaB"/>
</dbReference>
<dbReference type="InterPro" id="IPR031571">
    <property type="entry name" value="RcpC_dom"/>
</dbReference>